<accession>A0A177CR23</accession>
<dbReference type="InParanoid" id="A0A177CR23"/>
<reference evidence="2 3" key="1">
    <citation type="submission" date="2016-05" db="EMBL/GenBank/DDBJ databases">
        <title>Comparative analysis of secretome profiles of manganese(II)-oxidizing ascomycete fungi.</title>
        <authorList>
            <consortium name="DOE Joint Genome Institute"/>
            <person name="Zeiner C.A."/>
            <person name="Purvine S.O."/>
            <person name="Zink E.M."/>
            <person name="Wu S."/>
            <person name="Pasa-Tolic L."/>
            <person name="Chaput D.L."/>
            <person name="Haridas S."/>
            <person name="Grigoriev I.V."/>
            <person name="Santelli C.M."/>
            <person name="Hansel C.M."/>
        </authorList>
    </citation>
    <scope>NUCLEOTIDE SEQUENCE [LARGE SCALE GENOMIC DNA]</scope>
    <source>
        <strain evidence="2 3">AP3s5-JAC2a</strain>
    </source>
</reference>
<evidence type="ECO:0000256" key="1">
    <source>
        <dbReference type="SAM" id="MobiDB-lite"/>
    </source>
</evidence>
<keyword evidence="3" id="KW-1185">Reference proteome</keyword>
<name>A0A177CR23_9PLEO</name>
<sequence>MSCESSKQQLGQQYFDTANDEDLSPPPSGLRSTAAKMMSRGNRVDRVRILVDTSVFPFRRPGR</sequence>
<dbReference type="EMBL" id="KV441549">
    <property type="protein sequence ID" value="OAG09392.1"/>
    <property type="molecule type" value="Genomic_DNA"/>
</dbReference>
<feature type="region of interest" description="Disordered" evidence="1">
    <location>
        <begin position="1"/>
        <end position="39"/>
    </location>
</feature>
<gene>
    <name evidence="2" type="ORF">CC84DRAFT_1160558</name>
</gene>
<dbReference type="AlphaFoldDB" id="A0A177CR23"/>
<protein>
    <submittedName>
        <fullName evidence="2">Uncharacterized protein</fullName>
    </submittedName>
</protein>
<dbReference type="GeneID" id="28761014"/>
<organism evidence="2 3">
    <name type="scientific">Paraphaeosphaeria sporulosa</name>
    <dbReference type="NCBI Taxonomy" id="1460663"/>
    <lineage>
        <taxon>Eukaryota</taxon>
        <taxon>Fungi</taxon>
        <taxon>Dikarya</taxon>
        <taxon>Ascomycota</taxon>
        <taxon>Pezizomycotina</taxon>
        <taxon>Dothideomycetes</taxon>
        <taxon>Pleosporomycetidae</taxon>
        <taxon>Pleosporales</taxon>
        <taxon>Massarineae</taxon>
        <taxon>Didymosphaeriaceae</taxon>
        <taxon>Paraphaeosphaeria</taxon>
    </lineage>
</organism>
<dbReference type="RefSeq" id="XP_018039757.1">
    <property type="nucleotide sequence ID" value="XM_018177528.1"/>
</dbReference>
<proteinExistence type="predicted"/>
<evidence type="ECO:0000313" key="2">
    <source>
        <dbReference type="EMBL" id="OAG09392.1"/>
    </source>
</evidence>
<evidence type="ECO:0000313" key="3">
    <source>
        <dbReference type="Proteomes" id="UP000077069"/>
    </source>
</evidence>
<dbReference type="Proteomes" id="UP000077069">
    <property type="component" value="Unassembled WGS sequence"/>
</dbReference>
<feature type="compositionally biased region" description="Polar residues" evidence="1">
    <location>
        <begin position="1"/>
        <end position="16"/>
    </location>
</feature>